<keyword evidence="5" id="KW-1185">Reference proteome</keyword>
<evidence type="ECO:0000259" key="3">
    <source>
        <dbReference type="PROSITE" id="PS50111"/>
    </source>
</evidence>
<dbReference type="PANTHER" id="PTHR32089:SF112">
    <property type="entry name" value="LYSOZYME-LIKE PROTEIN-RELATED"/>
    <property type="match status" value="1"/>
</dbReference>
<evidence type="ECO:0000256" key="2">
    <source>
        <dbReference type="PROSITE-ProRule" id="PRU00284"/>
    </source>
</evidence>
<feature type="domain" description="Methyl-accepting transducer" evidence="3">
    <location>
        <begin position="15"/>
        <end position="178"/>
    </location>
</feature>
<dbReference type="Pfam" id="PF00015">
    <property type="entry name" value="MCPsignal"/>
    <property type="match status" value="1"/>
</dbReference>
<evidence type="ECO:0000313" key="4">
    <source>
        <dbReference type="EMBL" id="MBP2022445.1"/>
    </source>
</evidence>
<dbReference type="SUPFAM" id="SSF58104">
    <property type="entry name" value="Methyl-accepting chemotaxis protein (MCP) signaling domain"/>
    <property type="match status" value="1"/>
</dbReference>
<dbReference type="InterPro" id="IPR004089">
    <property type="entry name" value="MCPsignal_dom"/>
</dbReference>
<name>A0ABS4K3T7_9CLOT</name>
<keyword evidence="1 2" id="KW-0807">Transducer</keyword>
<organism evidence="4 5">
    <name type="scientific">Clostridium punense</name>
    <dbReference type="NCBI Taxonomy" id="1054297"/>
    <lineage>
        <taxon>Bacteria</taxon>
        <taxon>Bacillati</taxon>
        <taxon>Bacillota</taxon>
        <taxon>Clostridia</taxon>
        <taxon>Eubacteriales</taxon>
        <taxon>Clostridiaceae</taxon>
        <taxon>Clostridium</taxon>
    </lineage>
</organism>
<protein>
    <submittedName>
        <fullName evidence="4">Methyl-accepting chemotaxis protein</fullName>
    </submittedName>
</protein>
<dbReference type="RefSeq" id="WP_021281318.1">
    <property type="nucleotide sequence ID" value="NZ_JAGGLL010000016.1"/>
</dbReference>
<proteinExistence type="predicted"/>
<evidence type="ECO:0000256" key="1">
    <source>
        <dbReference type="ARBA" id="ARBA00023224"/>
    </source>
</evidence>
<gene>
    <name evidence="4" type="ORF">J2Z44_002266</name>
</gene>
<dbReference type="PANTHER" id="PTHR32089">
    <property type="entry name" value="METHYL-ACCEPTING CHEMOTAXIS PROTEIN MCPB"/>
    <property type="match status" value="1"/>
</dbReference>
<dbReference type="Gene3D" id="1.10.287.950">
    <property type="entry name" value="Methyl-accepting chemotaxis protein"/>
    <property type="match status" value="1"/>
</dbReference>
<dbReference type="EMBL" id="JAGGLL010000016">
    <property type="protein sequence ID" value="MBP2022445.1"/>
    <property type="molecule type" value="Genomic_DNA"/>
</dbReference>
<sequence length="178" mass="18900">MREVDFDNKNLDKQSEVKEISDTLFGALQQTNASSEEISSTSQDLSSSIDKVIELVNQTSVKIDESNSLIALIQGISKNSNLLGLNASIEASRAGAEGAGFNIIAKEMRKLAQSSSESAEKISRALSDIKAAIDLVVAEINKVGLIASSQAASTEEITATLQEITSTAQLLVNKTINN</sequence>
<accession>A0ABS4K3T7</accession>
<comment type="caution">
    <text evidence="4">The sequence shown here is derived from an EMBL/GenBank/DDBJ whole genome shotgun (WGS) entry which is preliminary data.</text>
</comment>
<dbReference type="PROSITE" id="PS50111">
    <property type="entry name" value="CHEMOTAXIS_TRANSDUC_2"/>
    <property type="match status" value="1"/>
</dbReference>
<dbReference type="Proteomes" id="UP001519308">
    <property type="component" value="Unassembled WGS sequence"/>
</dbReference>
<evidence type="ECO:0000313" key="5">
    <source>
        <dbReference type="Proteomes" id="UP001519308"/>
    </source>
</evidence>
<reference evidence="4 5" key="1">
    <citation type="submission" date="2021-03" db="EMBL/GenBank/DDBJ databases">
        <title>Genomic Encyclopedia of Type Strains, Phase IV (KMG-IV): sequencing the most valuable type-strain genomes for metagenomic binning, comparative biology and taxonomic classification.</title>
        <authorList>
            <person name="Goeker M."/>
        </authorList>
    </citation>
    <scope>NUCLEOTIDE SEQUENCE [LARGE SCALE GENOMIC DNA]</scope>
    <source>
        <strain evidence="4 5">DSM 28650</strain>
    </source>
</reference>